<organism evidence="1 2">
    <name type="scientific">Pseudomonas parafulva</name>
    <dbReference type="NCBI Taxonomy" id="157782"/>
    <lineage>
        <taxon>Bacteria</taxon>
        <taxon>Pseudomonadati</taxon>
        <taxon>Pseudomonadota</taxon>
        <taxon>Gammaproteobacteria</taxon>
        <taxon>Pseudomonadales</taxon>
        <taxon>Pseudomonadaceae</taxon>
        <taxon>Pseudomonas</taxon>
    </lineage>
</organism>
<evidence type="ECO:0000313" key="2">
    <source>
        <dbReference type="Proteomes" id="UP000071644"/>
    </source>
</evidence>
<evidence type="ECO:0008006" key="3">
    <source>
        <dbReference type="Google" id="ProtNLM"/>
    </source>
</evidence>
<comment type="caution">
    <text evidence="1">The sequence shown here is derived from an EMBL/GenBank/DDBJ whole genome shotgun (WGS) entry which is preliminary data.</text>
</comment>
<name>A0AAJ0PGY3_9PSED</name>
<reference evidence="1 2" key="1">
    <citation type="journal article" date="2016" name="Front. Microbiol.">
        <title>Genomic Resource of Rice Seed Associated Bacteria.</title>
        <authorList>
            <person name="Midha S."/>
            <person name="Bansal K."/>
            <person name="Sharma S."/>
            <person name="Kumar N."/>
            <person name="Patil P.P."/>
            <person name="Chaudhry V."/>
            <person name="Patil P.B."/>
        </authorList>
    </citation>
    <scope>NUCLEOTIDE SEQUENCE [LARGE SCALE GENOMIC DNA]</scope>
    <source>
        <strain evidence="1 2">NS96</strain>
    </source>
</reference>
<evidence type="ECO:0000313" key="1">
    <source>
        <dbReference type="EMBL" id="KTT20468.1"/>
    </source>
</evidence>
<dbReference type="EMBL" id="LDSN01000001">
    <property type="protein sequence ID" value="KTT20468.1"/>
    <property type="molecule type" value="Genomic_DNA"/>
</dbReference>
<gene>
    <name evidence="1" type="ORF">NS96R_00355</name>
</gene>
<protein>
    <recommendedName>
        <fullName evidence="3">Toxin</fullName>
    </recommendedName>
</protein>
<sequence>MPTTPAQSELIKTFSASSLTAVPERLAGKGNLLVAAQPALTACTTQLRALFGQAPSLRQTLLDTLQAQLRIDPTHCGLRDETRQITLLSFAARLLTNPAFTRPFASWTTWGFAQGSAQAQLNAADWIRYLGPLASTARLRATNGYWAARMPGTAVSRQSHASTLLREHFERSLDIAYGLGKLEITAWLTARRATPSFAQLQWQPTGAPTLNSVAAIVVEPEPEATGWLLYIPGLTTCTVPFNDLQHLRTWVFENRHIFWSDPRWPITLGSSDNVLITPLHGDGFSALMAETLAQQEGLIDHHLLQACQTHAIDPLDWTDLQAWENKRNAIVAGALPENLTEQIAQVCADDAAMAAQEVHFACLEQHLPIAWRQQRVEQQEALLEGYLKGDTAPTSAKVTLLREQQAAQDLLKSTLDTYLLALPEPVSSAMLQQPAGDIPRRTQIAEGLCKALLAEARLQHTLGELTATHLGWVENLVDRPEPSLQRPVQVRALAVTSAGERWVLSGYITVRELPAETGQAHDPSLLLYRPGQRGGLLMFADEPALERSLLATLDGAWPDALLEAAHASDGVPLHARLSKTPTFAFEHPPVDGHFMLHCVDAIAAALPADTSCEQARQRLCISEHLARLTAFARFAEKNRSSHFQQNLPRLSHLDAQQIAAVAAQIETLQASLHTSASLLALSLQPRDQFARQLLKDYLQTEFGVQDAGQITLDIADSVTISKVVTGQSAAGGAGARDVPIFSTARSDVPLETFIMVALDEHRRLRLGNATVKFEPANPYLAARLTPARIAALVTELDAAGRFETHIVQAYLGLEHETPWQVAWRQETLRAPYEHRLKLLLLSRPASLDASGQRMLETFYNEQVAAGAARTLAYHSLELKPGVAADGSSDNVALSGIALVQGQTSPVLLYMPDAPNGKVVSQYSDSDAACQALQSMALDKAMARYLAEQTLSGDPDEHERYIDAALKSGFHGFIGIGIARPESLPTYEARQGMGALTRTHRNTSRSQADVALAAPQVFDHYFFMGLRMVLGVLPGVGTGLALFDGWQAATAAVTAFEQRNLEEGLMHLVSLLQSLSDAVLTMAPTGAAIGKPAITARLLAQQRQRLQPLRQVSGIPQPSHSAFGGYETDLPIGPMKRSSLPQGAGVFEHTETRQTYITRNAAWYAVEWDAAYLTWRLKPHGMRSYRQPVRLSEHGVWETPGRLSGLLVDSALRGGGGALTTLLNHGVAYWRRAMRAQPRRLTGLELAHDINDELVRCRSRLAQKQAAYRAAVEAVAEGTQPTDGQRAAYVNARTQLAEEVQGNIAFNEQAVARLREQRATLARADYVRFKTLCEENIVEMAVLDMHLVSARFTFATDQIKLAYSAVQALAESTVPTSVAKRLTQNTLVANREMVLTLMEAERLATSHQVRRRALQGNTLSTYMARAQQTGLVLDLSNIRVVRASILSVTLFKASAVEHPHMGAFMTHFHEQGVALRSTLYSQVQLPQARLSRAQERTFLSHARSRYVRYLNHLTAWEDNFTDLLAPAETLSFRQLMRELIDEIDANLAKASSARPSTDHPPRGASRPRLFETVEGPLIGNEFVERGQARMRINQPNSEQPHTVYAKSENGKWQQVANEPQMPTPPLSSLLETASARLAAIDQQRAKLHQYRKPQTLPVDLEDIAEGHAQQLRFLGESIRRKAGTSLNASHLALIQQLDTAAAEMHALGRQLRIAQSKASSKPTVAYLEYLVEQQEVELGWSRTLNPKRDRKGNPVEYLEEYRIVDRASGQPLWYAHFHFRHKPSSGFTRLEAGHLKLASERDLGEGAWRAAMTEAQANKLFGSLRPAD</sequence>
<dbReference type="RefSeq" id="WP_058637075.1">
    <property type="nucleotide sequence ID" value="NZ_LDSN01000001.1"/>
</dbReference>
<accession>A0AAJ0PGY3</accession>
<dbReference type="Proteomes" id="UP000071644">
    <property type="component" value="Unassembled WGS sequence"/>
</dbReference>
<proteinExistence type="predicted"/>